<keyword evidence="3" id="KW-0808">Transferase</keyword>
<name>A0A2U8QU63_9FLAO</name>
<dbReference type="AlphaFoldDB" id="A0A2U8QU63"/>
<dbReference type="Proteomes" id="UP000245429">
    <property type="component" value="Chromosome"/>
</dbReference>
<evidence type="ECO:0000313" key="4">
    <source>
        <dbReference type="Proteomes" id="UP000245429"/>
    </source>
</evidence>
<evidence type="ECO:0000256" key="2">
    <source>
        <dbReference type="SAM" id="MobiDB-lite"/>
    </source>
</evidence>
<dbReference type="RefSeq" id="WP_109569110.1">
    <property type="nucleotide sequence ID" value="NZ_CP029463.1"/>
</dbReference>
<keyword evidence="4" id="KW-1185">Reference proteome</keyword>
<feature type="compositionally biased region" description="Basic and acidic residues" evidence="2">
    <location>
        <begin position="374"/>
        <end position="386"/>
    </location>
</feature>
<dbReference type="PROSITE" id="PS50005">
    <property type="entry name" value="TPR"/>
    <property type="match status" value="1"/>
</dbReference>
<dbReference type="Gene3D" id="1.25.40.10">
    <property type="entry name" value="Tetratricopeptide repeat domain"/>
    <property type="match status" value="1"/>
</dbReference>
<dbReference type="KEGG" id="fse:DI487_07615"/>
<dbReference type="PANTHER" id="PTHR48098">
    <property type="entry name" value="ENTEROCHELIN ESTERASE-RELATED"/>
    <property type="match status" value="1"/>
</dbReference>
<dbReference type="SUPFAM" id="SSF48452">
    <property type="entry name" value="TPR-like"/>
    <property type="match status" value="1"/>
</dbReference>
<dbReference type="InterPro" id="IPR019734">
    <property type="entry name" value="TPR_rpt"/>
</dbReference>
<dbReference type="InterPro" id="IPR029058">
    <property type="entry name" value="AB_hydrolase_fold"/>
</dbReference>
<organism evidence="3 4">
    <name type="scientific">Flavobacterium sediminis</name>
    <dbReference type="NCBI Taxonomy" id="2201181"/>
    <lineage>
        <taxon>Bacteria</taxon>
        <taxon>Pseudomonadati</taxon>
        <taxon>Bacteroidota</taxon>
        <taxon>Flavobacteriia</taxon>
        <taxon>Flavobacteriales</taxon>
        <taxon>Flavobacteriaceae</taxon>
        <taxon>Flavobacterium</taxon>
    </lineage>
</organism>
<protein>
    <submittedName>
        <fullName evidence="3">Histidine kinase</fullName>
    </submittedName>
</protein>
<dbReference type="GO" id="GO:0016301">
    <property type="term" value="F:kinase activity"/>
    <property type="evidence" value="ECO:0007669"/>
    <property type="project" value="UniProtKB-KW"/>
</dbReference>
<dbReference type="InterPro" id="IPR050583">
    <property type="entry name" value="Mycobacterial_A85_antigen"/>
</dbReference>
<accession>A0A2U8QU63</accession>
<keyword evidence="1" id="KW-0802">TPR repeat</keyword>
<evidence type="ECO:0000313" key="3">
    <source>
        <dbReference type="EMBL" id="AWM13742.1"/>
    </source>
</evidence>
<feature type="compositionally biased region" description="Acidic residues" evidence="2">
    <location>
        <begin position="387"/>
        <end position="399"/>
    </location>
</feature>
<feature type="repeat" description="TPR" evidence="1">
    <location>
        <begin position="328"/>
        <end position="361"/>
    </location>
</feature>
<keyword evidence="3" id="KW-0418">Kinase</keyword>
<dbReference type="Pfam" id="PF00756">
    <property type="entry name" value="Esterase"/>
    <property type="match status" value="1"/>
</dbReference>
<dbReference type="SUPFAM" id="SSF53474">
    <property type="entry name" value="alpha/beta-Hydrolases"/>
    <property type="match status" value="1"/>
</dbReference>
<proteinExistence type="predicted"/>
<dbReference type="EMBL" id="CP029463">
    <property type="protein sequence ID" value="AWM13742.1"/>
    <property type="molecule type" value="Genomic_DNA"/>
</dbReference>
<evidence type="ECO:0000256" key="1">
    <source>
        <dbReference type="PROSITE-ProRule" id="PRU00339"/>
    </source>
</evidence>
<dbReference type="InterPro" id="IPR000801">
    <property type="entry name" value="Esterase-like"/>
</dbReference>
<reference evidence="3 4" key="1">
    <citation type="submission" date="2018-05" db="EMBL/GenBank/DDBJ databases">
        <title>Flavobacterium sp. MEBiC07310.</title>
        <authorList>
            <person name="Baek K."/>
        </authorList>
    </citation>
    <scope>NUCLEOTIDE SEQUENCE [LARGE SCALE GENOMIC DNA]</scope>
    <source>
        <strain evidence="3 4">MEBiC07310</strain>
    </source>
</reference>
<dbReference type="Gene3D" id="3.40.50.1820">
    <property type="entry name" value="alpha/beta hydrolase"/>
    <property type="match status" value="1"/>
</dbReference>
<feature type="region of interest" description="Disordered" evidence="2">
    <location>
        <begin position="374"/>
        <end position="408"/>
    </location>
</feature>
<sequence>MRTALLLLLFSITSIGFSQTFRETIESKKLGEAREFNVVLPPGYEQNIDKKYPVLVILDGEYLASPFTGILKYGAYWDDLPEMIVVSVFQNGDKRFQDSEFDEAGLPSGTGANFFEFIGFELLPYVEGKYRTQPFRIIAGHDTTAGFLNFYLYKDNPIFNGYISLAPEFAPDMEKRVADRLAVITKPIFYYQASGEGDLKELQERAAILDQNINAIPDKSFKYRSDIIKGASHYSLVAQAIPQALYFIFDGYQPISMVEFQEKILKLDSGYAQYLIDKYKNLEEKLGLKIQPRLTDFKAIEAAIIKNKAYPELQELSKYAEKQYPKTTLSIYHQALYYEKMGEYKKAVKEYKRAFSREPIRELTKDFMLSRAESLKDKEDDSKVEEYAEPLPEEGTTEDGSEKKEGEE</sequence>
<dbReference type="OrthoDB" id="1142077at2"/>
<gene>
    <name evidence="3" type="ORF">DI487_07615</name>
</gene>
<dbReference type="InterPro" id="IPR011990">
    <property type="entry name" value="TPR-like_helical_dom_sf"/>
</dbReference>
<dbReference type="PANTHER" id="PTHR48098:SF6">
    <property type="entry name" value="FERRI-BACILLIBACTIN ESTERASE BESA"/>
    <property type="match status" value="1"/>
</dbReference>